<dbReference type="Ensembl" id="ENSAMXT00000045269.1">
    <property type="protein sequence ID" value="ENSAMXP00000054113.1"/>
    <property type="gene ID" value="ENSAMXG00000030874.1"/>
</dbReference>
<keyword evidence="2" id="KW-0472">Membrane</keyword>
<accession>A0A3B1KHS2</accession>
<dbReference type="GO" id="GO:0045121">
    <property type="term" value="C:membrane raft"/>
    <property type="evidence" value="ECO:0007669"/>
    <property type="project" value="InterPro"/>
</dbReference>
<evidence type="ECO:0000313" key="4">
    <source>
        <dbReference type="Proteomes" id="UP000018467"/>
    </source>
</evidence>
<keyword evidence="2" id="KW-0812">Transmembrane</keyword>
<dbReference type="FunCoup" id="A0A3B1KHS2">
    <property type="interactions" value="958"/>
</dbReference>
<feature type="region of interest" description="Disordered" evidence="1">
    <location>
        <begin position="241"/>
        <end position="281"/>
    </location>
</feature>
<sequence>MAPALSALWGSGVAGSEVGGSAALANGELFVVGSLTALSALLVLTLLLLLLCASCQQKKASRLPGDHENLMNGVSEKETCSQSADTGSHGTDLVASSSHNGPLTSLTDTMDTSPHPSEEMLSSQSELRSSKCPQDRELPSIPPTGAQQDGPGASGDGTYEVVKNAAPRDLSVEDSLYETVKELKDGGLPNGTLSPEEPPVPLVNGRLSPSPCTPEHGPLANCAEYASIDLNKKSRYSADIEARRSAANMTQAEPEEDEKPPPIPDKALDENENQQINGLQNGQLSAVYSTVVKPVVEEKENDYSCIGEIRGLMPESTSSDLYATVRDVFPSPPGEQPQEESMESPDPGYETIKIPKTVEEGQQGNGEAEPDYESVGELGLNREMSRL</sequence>
<evidence type="ECO:0000256" key="2">
    <source>
        <dbReference type="SAM" id="Phobius"/>
    </source>
</evidence>
<feature type="region of interest" description="Disordered" evidence="1">
    <location>
        <begin position="325"/>
        <end position="387"/>
    </location>
</feature>
<dbReference type="GO" id="GO:0035556">
    <property type="term" value="P:intracellular signal transduction"/>
    <property type="evidence" value="ECO:0007669"/>
    <property type="project" value="InterPro"/>
</dbReference>
<dbReference type="InParanoid" id="A0A3B1KHS2"/>
<keyword evidence="4" id="KW-1185">Reference proteome</keyword>
<dbReference type="PANTHER" id="PTHR16322:SF0">
    <property type="entry name" value="PHOSPHOPROTEIN ASSOCIATED WITH GLYCOSPHINGOLIPID-ENRICHED MICRODOMAINS 1"/>
    <property type="match status" value="1"/>
</dbReference>
<reference evidence="4" key="2">
    <citation type="journal article" date="2014" name="Nat. Commun.">
        <title>The cavefish genome reveals candidate genes for eye loss.</title>
        <authorList>
            <person name="McGaugh S.E."/>
            <person name="Gross J.B."/>
            <person name="Aken B."/>
            <person name="Blin M."/>
            <person name="Borowsky R."/>
            <person name="Chalopin D."/>
            <person name="Hinaux H."/>
            <person name="Jeffery W.R."/>
            <person name="Keene A."/>
            <person name="Ma L."/>
            <person name="Minx P."/>
            <person name="Murphy D."/>
            <person name="O'Quin K.E."/>
            <person name="Retaux S."/>
            <person name="Rohner N."/>
            <person name="Searle S.M."/>
            <person name="Stahl B.A."/>
            <person name="Tabin C."/>
            <person name="Volff J.N."/>
            <person name="Yoshizawa M."/>
            <person name="Warren W.C."/>
        </authorList>
    </citation>
    <scope>NUCLEOTIDE SEQUENCE [LARGE SCALE GENOMIC DNA]</scope>
    <source>
        <strain evidence="4">female</strain>
    </source>
</reference>
<dbReference type="Pfam" id="PF15347">
    <property type="entry name" value="PAG"/>
    <property type="match status" value="2"/>
</dbReference>
<feature type="compositionally biased region" description="Basic and acidic residues" evidence="1">
    <location>
        <begin position="64"/>
        <end position="79"/>
    </location>
</feature>
<dbReference type="Bgee" id="ENSAMXG00000030874">
    <property type="expression patterns" value="Expressed in brain and 14 other cell types or tissues"/>
</dbReference>
<organism evidence="3 4">
    <name type="scientific">Astyanax mexicanus</name>
    <name type="common">Blind cave fish</name>
    <name type="synonym">Astyanax fasciatus mexicanus</name>
    <dbReference type="NCBI Taxonomy" id="7994"/>
    <lineage>
        <taxon>Eukaryota</taxon>
        <taxon>Metazoa</taxon>
        <taxon>Chordata</taxon>
        <taxon>Craniata</taxon>
        <taxon>Vertebrata</taxon>
        <taxon>Euteleostomi</taxon>
        <taxon>Actinopterygii</taxon>
        <taxon>Neopterygii</taxon>
        <taxon>Teleostei</taxon>
        <taxon>Ostariophysi</taxon>
        <taxon>Characiformes</taxon>
        <taxon>Characoidei</taxon>
        <taxon>Acestrorhamphidae</taxon>
        <taxon>Acestrorhamphinae</taxon>
        <taxon>Astyanax</taxon>
    </lineage>
</organism>
<feature type="transmembrane region" description="Helical" evidence="2">
    <location>
        <begin position="31"/>
        <end position="53"/>
    </location>
</feature>
<dbReference type="GeneTree" id="ENSGT00390000002061"/>
<keyword evidence="2" id="KW-1133">Transmembrane helix</keyword>
<dbReference type="Proteomes" id="UP000018467">
    <property type="component" value="Unassembled WGS sequence"/>
</dbReference>
<protein>
    <submittedName>
        <fullName evidence="3">Phosphoprotein membrane anchor with glycosphingolipid microdomains 1</fullName>
    </submittedName>
</protein>
<name>A0A3B1KHS2_ASTMX</name>
<dbReference type="AlphaFoldDB" id="A0A3B1KHS2"/>
<dbReference type="InterPro" id="IPR032748">
    <property type="entry name" value="PAG"/>
</dbReference>
<reference evidence="3" key="4">
    <citation type="submission" date="2025-09" db="UniProtKB">
        <authorList>
            <consortium name="Ensembl"/>
        </authorList>
    </citation>
    <scope>IDENTIFICATION</scope>
</reference>
<evidence type="ECO:0000256" key="1">
    <source>
        <dbReference type="SAM" id="MobiDB-lite"/>
    </source>
</evidence>
<reference evidence="3" key="3">
    <citation type="submission" date="2025-08" db="UniProtKB">
        <authorList>
            <consortium name="Ensembl"/>
        </authorList>
    </citation>
    <scope>IDENTIFICATION</scope>
</reference>
<reference evidence="4" key="1">
    <citation type="submission" date="2013-03" db="EMBL/GenBank/DDBJ databases">
        <authorList>
            <person name="Jeffery W."/>
            <person name="Warren W."/>
            <person name="Wilson R.K."/>
        </authorList>
    </citation>
    <scope>NUCLEOTIDE SEQUENCE</scope>
    <source>
        <strain evidence="4">female</strain>
    </source>
</reference>
<dbReference type="PANTHER" id="PTHR16322">
    <property type="entry name" value="PHOSPHOPROTEIN ASSOCIATED WITH GLYCOSPHINGOLIPID-ENRICHED MICRODOMAINS 1"/>
    <property type="match status" value="1"/>
</dbReference>
<feature type="region of interest" description="Disordered" evidence="1">
    <location>
        <begin position="63"/>
        <end position="157"/>
    </location>
</feature>
<proteinExistence type="predicted"/>
<dbReference type="GO" id="GO:0050868">
    <property type="term" value="P:negative regulation of T cell activation"/>
    <property type="evidence" value="ECO:0007669"/>
    <property type="project" value="InterPro"/>
</dbReference>
<feature type="compositionally biased region" description="Polar residues" evidence="1">
    <location>
        <begin position="80"/>
        <end position="127"/>
    </location>
</feature>
<evidence type="ECO:0000313" key="3">
    <source>
        <dbReference type="Ensembl" id="ENSAMXP00000054113.1"/>
    </source>
</evidence>
<dbReference type="GO" id="GO:0005886">
    <property type="term" value="C:plasma membrane"/>
    <property type="evidence" value="ECO:0007669"/>
    <property type="project" value="InterPro"/>
</dbReference>
<dbReference type="STRING" id="7994.ENSAMXP00000054113"/>